<dbReference type="OrthoDB" id="8063676at2759"/>
<feature type="domain" description="Retrovirus-related Pol polyprotein from transposon TNT 1-94-like beta-barrel" evidence="2">
    <location>
        <begin position="157"/>
        <end position="236"/>
    </location>
</feature>
<evidence type="ECO:0000259" key="3">
    <source>
        <dbReference type="Pfam" id="PF25597"/>
    </source>
</evidence>
<evidence type="ECO:0008006" key="6">
    <source>
        <dbReference type="Google" id="ProtNLM"/>
    </source>
</evidence>
<dbReference type="InterPro" id="IPR054722">
    <property type="entry name" value="PolX-like_BBD"/>
</dbReference>
<feature type="compositionally biased region" description="Acidic residues" evidence="1">
    <location>
        <begin position="322"/>
        <end position="331"/>
    </location>
</feature>
<sequence length="531" mass="60083">MASGSNTNTNVQQPPFLIFDGDNYDIWCVKMKTLFLSYDIWEFVEEGYEEPENVETLSNARKQQLKETKRKDAKALHLIQQGVADPIFPRIINATTSKEAWDILQKEYRGTLKKFGHLQKDCRIKNNQQANFSEEQESDRNMFYACQASSEKRNDVWYLDSGCSNHMTGDQSIFVNMNTFSNSQVRMGNGVLVQAKGKGTIAIETKKGTKYIQDVLLVPDLEQNLLSVGQLVEHGYSIHFEENSCKIYDKGGRKTRLKFDDNSEKCIFVGYSSKSKGYRFYSLKKNKVIICRDVLFNEKASWNWKEKNVQNQVIAISEEQECFENEDEDEAPPQASPIASSPSSPTSPSSSSSSLPRSTPRRMKNLSDVYASLEDDEIQLKYCKTDDQVADIFTKALPKDNYYCINPVSSKGEADYSLYTAPRENVTSLYTAQMENDFVSGSVRNMAFSKASHVMVMAIFVATLFLWSFEVATAGFQEAIPIPEWKLGRRVLGVPIDKDYAGQPGYIPYYPRGGVGRGGFSSQPYPTYPPP</sequence>
<dbReference type="Pfam" id="PF25597">
    <property type="entry name" value="SH3_retrovirus"/>
    <property type="match status" value="1"/>
</dbReference>
<keyword evidence="5" id="KW-1185">Reference proteome</keyword>
<evidence type="ECO:0000313" key="5">
    <source>
        <dbReference type="Proteomes" id="UP000655225"/>
    </source>
</evidence>
<dbReference type="PANTHER" id="PTHR35317">
    <property type="entry name" value="OS04G0629600 PROTEIN"/>
    <property type="match status" value="1"/>
</dbReference>
<reference evidence="4 5" key="1">
    <citation type="submission" date="2020-04" db="EMBL/GenBank/DDBJ databases">
        <title>Plant Genome Project.</title>
        <authorList>
            <person name="Zhang R.-G."/>
        </authorList>
    </citation>
    <scope>NUCLEOTIDE SEQUENCE [LARGE SCALE GENOMIC DNA]</scope>
    <source>
        <strain evidence="4">YNK0</strain>
        <tissue evidence="4">Leaf</tissue>
    </source>
</reference>
<evidence type="ECO:0000259" key="2">
    <source>
        <dbReference type="Pfam" id="PF22936"/>
    </source>
</evidence>
<protein>
    <recommendedName>
        <fullName evidence="6">DUF4219 domain-containing protein</fullName>
    </recommendedName>
</protein>
<feature type="compositionally biased region" description="Low complexity" evidence="1">
    <location>
        <begin position="332"/>
        <end position="358"/>
    </location>
</feature>
<dbReference type="EMBL" id="JABCRI010000024">
    <property type="protein sequence ID" value="KAF8377139.1"/>
    <property type="molecule type" value="Genomic_DNA"/>
</dbReference>
<accession>A0A834YCZ2</accession>
<dbReference type="Pfam" id="PF14223">
    <property type="entry name" value="Retrotran_gag_2"/>
    <property type="match status" value="1"/>
</dbReference>
<dbReference type="Proteomes" id="UP000655225">
    <property type="component" value="Unassembled WGS sequence"/>
</dbReference>
<dbReference type="Pfam" id="PF22936">
    <property type="entry name" value="Pol_BBD"/>
    <property type="match status" value="1"/>
</dbReference>
<feature type="domain" description="Retroviral polymerase SH3-like" evidence="3">
    <location>
        <begin position="253"/>
        <end position="308"/>
    </location>
</feature>
<dbReference type="OMA" id="YSASWED"/>
<feature type="region of interest" description="Disordered" evidence="1">
    <location>
        <begin position="322"/>
        <end position="361"/>
    </location>
</feature>
<comment type="caution">
    <text evidence="4">The sequence shown here is derived from an EMBL/GenBank/DDBJ whole genome shotgun (WGS) entry which is preliminary data.</text>
</comment>
<gene>
    <name evidence="4" type="ORF">HHK36_030512</name>
</gene>
<name>A0A834YCZ2_TETSI</name>
<evidence type="ECO:0000256" key="1">
    <source>
        <dbReference type="SAM" id="MobiDB-lite"/>
    </source>
</evidence>
<evidence type="ECO:0000313" key="4">
    <source>
        <dbReference type="EMBL" id="KAF8377139.1"/>
    </source>
</evidence>
<dbReference type="InterPro" id="IPR057670">
    <property type="entry name" value="SH3_retrovirus"/>
</dbReference>
<dbReference type="AlphaFoldDB" id="A0A834YCZ2"/>
<proteinExistence type="predicted"/>
<organism evidence="4 5">
    <name type="scientific">Tetracentron sinense</name>
    <name type="common">Spur-leaf</name>
    <dbReference type="NCBI Taxonomy" id="13715"/>
    <lineage>
        <taxon>Eukaryota</taxon>
        <taxon>Viridiplantae</taxon>
        <taxon>Streptophyta</taxon>
        <taxon>Embryophyta</taxon>
        <taxon>Tracheophyta</taxon>
        <taxon>Spermatophyta</taxon>
        <taxon>Magnoliopsida</taxon>
        <taxon>Trochodendrales</taxon>
        <taxon>Trochodendraceae</taxon>
        <taxon>Tetracentron</taxon>
    </lineage>
</organism>
<dbReference type="PANTHER" id="PTHR35317:SF35">
    <property type="entry name" value="DUF4219 DOMAIN-CONTAINING PROTEIN"/>
    <property type="match status" value="1"/>
</dbReference>